<proteinExistence type="predicted"/>
<dbReference type="OMA" id="YVIIRID"/>
<comment type="subcellular location">
    <subcellularLocation>
        <location evidence="1">Nucleus</location>
    </subcellularLocation>
</comment>
<dbReference type="Proteomes" id="UP000053558">
    <property type="component" value="Unassembled WGS sequence"/>
</dbReference>
<reference evidence="6" key="1">
    <citation type="journal article" date="2012" name="Science">
        <title>The Paleozoic origin of enzymatic lignin decomposition reconstructed from 31 fungal genomes.</title>
        <authorList>
            <person name="Floudas D."/>
            <person name="Binder M."/>
            <person name="Riley R."/>
            <person name="Barry K."/>
            <person name="Blanchette R.A."/>
            <person name="Henrissat B."/>
            <person name="Martinez A.T."/>
            <person name="Otillar R."/>
            <person name="Spatafora J.W."/>
            <person name="Yadav J.S."/>
            <person name="Aerts A."/>
            <person name="Benoit I."/>
            <person name="Boyd A."/>
            <person name="Carlson A."/>
            <person name="Copeland A."/>
            <person name="Coutinho P.M."/>
            <person name="de Vries R.P."/>
            <person name="Ferreira P."/>
            <person name="Findley K."/>
            <person name="Foster B."/>
            <person name="Gaskell J."/>
            <person name="Glotzer D."/>
            <person name="Gorecki P."/>
            <person name="Heitman J."/>
            <person name="Hesse C."/>
            <person name="Hori C."/>
            <person name="Igarashi K."/>
            <person name="Jurgens J.A."/>
            <person name="Kallen N."/>
            <person name="Kersten P."/>
            <person name="Kohler A."/>
            <person name="Kuees U."/>
            <person name="Kumar T.K.A."/>
            <person name="Kuo A."/>
            <person name="LaButti K."/>
            <person name="Larrondo L.F."/>
            <person name="Lindquist E."/>
            <person name="Ling A."/>
            <person name="Lombard V."/>
            <person name="Lucas S."/>
            <person name="Lundell T."/>
            <person name="Martin R."/>
            <person name="McLaughlin D.J."/>
            <person name="Morgenstern I."/>
            <person name="Morin E."/>
            <person name="Murat C."/>
            <person name="Nagy L.G."/>
            <person name="Nolan M."/>
            <person name="Ohm R.A."/>
            <person name="Patyshakuliyeva A."/>
            <person name="Rokas A."/>
            <person name="Ruiz-Duenas F.J."/>
            <person name="Sabat G."/>
            <person name="Salamov A."/>
            <person name="Samejima M."/>
            <person name="Schmutz J."/>
            <person name="Slot J.C."/>
            <person name="St John F."/>
            <person name="Stenlid J."/>
            <person name="Sun H."/>
            <person name="Sun S."/>
            <person name="Syed K."/>
            <person name="Tsang A."/>
            <person name="Wiebenga A."/>
            <person name="Young D."/>
            <person name="Pisabarro A."/>
            <person name="Eastwood D.C."/>
            <person name="Martin F."/>
            <person name="Cullen D."/>
            <person name="Grigoriev I.V."/>
            <person name="Hibbett D.S."/>
        </authorList>
    </citation>
    <scope>NUCLEOTIDE SEQUENCE [LARGE SCALE GENOMIC DNA]</scope>
    <source>
        <strain evidence="6">RWD-64-598 SS2</strain>
    </source>
</reference>
<keyword evidence="3" id="KW-0539">Nucleus</keyword>
<evidence type="ECO:0000256" key="2">
    <source>
        <dbReference type="ARBA" id="ARBA00022694"/>
    </source>
</evidence>
<evidence type="ECO:0000256" key="1">
    <source>
        <dbReference type="ARBA" id="ARBA00004123"/>
    </source>
</evidence>
<dbReference type="GO" id="GO:0005655">
    <property type="term" value="C:nucleolar ribonuclease P complex"/>
    <property type="evidence" value="ECO:0007669"/>
    <property type="project" value="InterPro"/>
</dbReference>
<protein>
    <submittedName>
        <fullName evidence="5">Uncharacterized protein</fullName>
    </submittedName>
</protein>
<evidence type="ECO:0000256" key="4">
    <source>
        <dbReference type="SAM" id="MobiDB-lite"/>
    </source>
</evidence>
<dbReference type="RefSeq" id="XP_007763961.1">
    <property type="nucleotide sequence ID" value="XM_007765771.1"/>
</dbReference>
<dbReference type="KEGG" id="cput:CONPUDRAFT_29142"/>
<dbReference type="EMBL" id="JH711574">
    <property type="protein sequence ID" value="EIW85516.1"/>
    <property type="molecule type" value="Genomic_DNA"/>
</dbReference>
<feature type="non-terminal residue" evidence="5">
    <location>
        <position position="1"/>
    </location>
</feature>
<dbReference type="AlphaFoldDB" id="A0A5M3N2I0"/>
<gene>
    <name evidence="5" type="ORF">CONPUDRAFT_29142</name>
</gene>
<dbReference type="Gene3D" id="3.30.110.20">
    <property type="entry name" value="Alba-like domain"/>
    <property type="match status" value="1"/>
</dbReference>
<dbReference type="OrthoDB" id="416729at2759"/>
<name>A0A5M3N2I0_CONPW</name>
<organism evidence="5 6">
    <name type="scientific">Coniophora puteana (strain RWD-64-598)</name>
    <name type="common">Brown rot fungus</name>
    <dbReference type="NCBI Taxonomy" id="741705"/>
    <lineage>
        <taxon>Eukaryota</taxon>
        <taxon>Fungi</taxon>
        <taxon>Dikarya</taxon>
        <taxon>Basidiomycota</taxon>
        <taxon>Agaricomycotina</taxon>
        <taxon>Agaricomycetes</taxon>
        <taxon>Agaricomycetidae</taxon>
        <taxon>Boletales</taxon>
        <taxon>Coniophorineae</taxon>
        <taxon>Coniophoraceae</taxon>
        <taxon>Coniophora</taxon>
    </lineage>
</organism>
<feature type="region of interest" description="Disordered" evidence="4">
    <location>
        <begin position="1"/>
        <end position="30"/>
    </location>
</feature>
<comment type="caution">
    <text evidence="5">The sequence shown here is derived from an EMBL/GenBank/DDBJ whole genome shotgun (WGS) entry which is preliminary data.</text>
</comment>
<accession>A0A5M3N2I0</accession>
<dbReference type="InterPro" id="IPR036882">
    <property type="entry name" value="Alba-like_dom_sf"/>
</dbReference>
<dbReference type="GO" id="GO:0000172">
    <property type="term" value="C:ribonuclease MRP complex"/>
    <property type="evidence" value="ECO:0007669"/>
    <property type="project" value="InterPro"/>
</dbReference>
<dbReference type="GO" id="GO:0001682">
    <property type="term" value="P:tRNA 5'-leader removal"/>
    <property type="evidence" value="ECO:0007669"/>
    <property type="project" value="InterPro"/>
</dbReference>
<keyword evidence="6" id="KW-1185">Reference proteome</keyword>
<dbReference type="GeneID" id="19206656"/>
<evidence type="ECO:0000313" key="6">
    <source>
        <dbReference type="Proteomes" id="UP000053558"/>
    </source>
</evidence>
<evidence type="ECO:0000256" key="3">
    <source>
        <dbReference type="ARBA" id="ARBA00023242"/>
    </source>
</evidence>
<evidence type="ECO:0000313" key="5">
    <source>
        <dbReference type="EMBL" id="EIW85516.1"/>
    </source>
</evidence>
<keyword evidence="2" id="KW-0819">tRNA processing</keyword>
<dbReference type="Pfam" id="PF12328">
    <property type="entry name" value="Rpp20"/>
    <property type="match status" value="1"/>
</dbReference>
<feature type="non-terminal residue" evidence="5">
    <location>
        <position position="137"/>
    </location>
</feature>
<dbReference type="GO" id="GO:0003676">
    <property type="term" value="F:nucleic acid binding"/>
    <property type="evidence" value="ECO:0007669"/>
    <property type="project" value="InterPro"/>
</dbReference>
<sequence length="137" mass="15104">PSNIRKLTPRRPYPTVPRSVSATGPRSTHHEGKNFICITRKTKLGAYLRRCQDLLLKDGYKTLHLSAMGAAITHLSLLLVSLPPILPYAASEIRVALTTGSLDVHDEVTPEDEDEDIRYRTRTKSTLAAVLTIGDGD</sequence>
<dbReference type="InterPro" id="IPR014612">
    <property type="entry name" value="Pop7/Rpp20"/>
</dbReference>